<evidence type="ECO:0008006" key="3">
    <source>
        <dbReference type="Google" id="ProtNLM"/>
    </source>
</evidence>
<name>A0A101J6S3_CHLLI</name>
<keyword evidence="2" id="KW-1185">Reference proteome</keyword>
<proteinExistence type="predicted"/>
<organism evidence="1 2">
    <name type="scientific">Chlorobium limicola</name>
    <dbReference type="NCBI Taxonomy" id="1092"/>
    <lineage>
        <taxon>Bacteria</taxon>
        <taxon>Pseudomonadati</taxon>
        <taxon>Chlorobiota</taxon>
        <taxon>Chlorobiia</taxon>
        <taxon>Chlorobiales</taxon>
        <taxon>Chlorobiaceae</taxon>
        <taxon>Chlorobium/Pelodictyon group</taxon>
        <taxon>Chlorobium</taxon>
    </lineage>
</organism>
<dbReference type="RefSeq" id="WP_059139411.1">
    <property type="nucleotide sequence ID" value="NZ_LMBR01000210.1"/>
</dbReference>
<dbReference type="EMBL" id="LMBR01000210">
    <property type="protein sequence ID" value="KUL21289.1"/>
    <property type="molecule type" value="Genomic_DNA"/>
</dbReference>
<sequence>MNYARYRRLIALTVPLLVTAAIGYGLFLAGPPSEQRKLMLDRKRVDDLAHIEQAIDLYHSQRGKLPENLVLLRHEQQPQLPVTDPETGRPYFYEPAGNDSYRLCAEFSRTSDTGNDIKWYHGSGRHCFTFRIKANPLKN</sequence>
<gene>
    <name evidence="1" type="ORF">ASB62_08195</name>
</gene>
<reference evidence="1 2" key="1">
    <citation type="submission" date="2015-10" db="EMBL/GenBank/DDBJ databases">
        <title>Draft Genome Sequence of Chlorobium limicola strain Frasassi Growing under Artificial Lighting in the Frasassi Cave System.</title>
        <authorList>
            <person name="Mansor M."/>
            <person name="Macalady J."/>
        </authorList>
    </citation>
    <scope>NUCLEOTIDE SEQUENCE [LARGE SCALE GENOMIC DNA]</scope>
    <source>
        <strain evidence="1 2">Frasassi</strain>
    </source>
</reference>
<evidence type="ECO:0000313" key="1">
    <source>
        <dbReference type="EMBL" id="KUL21289.1"/>
    </source>
</evidence>
<dbReference type="AlphaFoldDB" id="A0A101J6S3"/>
<dbReference type="OrthoDB" id="532576at2"/>
<evidence type="ECO:0000313" key="2">
    <source>
        <dbReference type="Proteomes" id="UP000053937"/>
    </source>
</evidence>
<accession>A0A101J6S3</accession>
<comment type="caution">
    <text evidence="1">The sequence shown here is derived from an EMBL/GenBank/DDBJ whole genome shotgun (WGS) entry which is preliminary data.</text>
</comment>
<dbReference type="Proteomes" id="UP000053937">
    <property type="component" value="Unassembled WGS sequence"/>
</dbReference>
<protein>
    <recommendedName>
        <fullName evidence="3">Type II secretion system protein GspG C-terminal domain-containing protein</fullName>
    </recommendedName>
</protein>